<name>A0ABT2W3U9_9FLAO</name>
<protein>
    <submittedName>
        <fullName evidence="1">Uncharacterized protein</fullName>
    </submittedName>
</protein>
<dbReference type="RefSeq" id="WP_263002066.1">
    <property type="nucleotide sequence ID" value="NZ_JAOTEM010000001.1"/>
</dbReference>
<reference evidence="2" key="1">
    <citation type="submission" date="2023-07" db="EMBL/GenBank/DDBJ databases">
        <title>Chryseobacterium sp. strain PBS4-4 Genome sequencing and assembly.</title>
        <authorList>
            <person name="Jung Y."/>
        </authorList>
    </citation>
    <scope>NUCLEOTIDE SEQUENCE [LARGE SCALE GENOMIC DNA]</scope>
    <source>
        <strain evidence="2">PBS4-4</strain>
    </source>
</reference>
<comment type="caution">
    <text evidence="1">The sequence shown here is derived from an EMBL/GenBank/DDBJ whole genome shotgun (WGS) entry which is preliminary data.</text>
</comment>
<organism evidence="1 2">
    <name type="scientific">Chryseobacterium edaphi</name>
    <dbReference type="NCBI Taxonomy" id="2976532"/>
    <lineage>
        <taxon>Bacteria</taxon>
        <taxon>Pseudomonadati</taxon>
        <taxon>Bacteroidota</taxon>
        <taxon>Flavobacteriia</taxon>
        <taxon>Flavobacteriales</taxon>
        <taxon>Weeksellaceae</taxon>
        <taxon>Chryseobacterium group</taxon>
        <taxon>Chryseobacterium</taxon>
    </lineage>
</organism>
<accession>A0ABT2W3U9</accession>
<dbReference type="EMBL" id="JAOTEM010000001">
    <property type="protein sequence ID" value="MCU7616628.1"/>
    <property type="molecule type" value="Genomic_DNA"/>
</dbReference>
<gene>
    <name evidence="1" type="ORF">NZ698_05415</name>
</gene>
<evidence type="ECO:0000313" key="1">
    <source>
        <dbReference type="EMBL" id="MCU7616628.1"/>
    </source>
</evidence>
<proteinExistence type="predicted"/>
<keyword evidence="2" id="KW-1185">Reference proteome</keyword>
<evidence type="ECO:0000313" key="2">
    <source>
        <dbReference type="Proteomes" id="UP001208649"/>
    </source>
</evidence>
<sequence>MKIFRDFISYNQYIQVKPPLDNDIDIGYYDPPNMLLKSEPVAVDFYRISFKINLKK</sequence>
<dbReference type="Proteomes" id="UP001208649">
    <property type="component" value="Unassembled WGS sequence"/>
</dbReference>